<dbReference type="InterPro" id="IPR027417">
    <property type="entry name" value="P-loop_NTPase"/>
</dbReference>
<dbReference type="Pfam" id="PF00270">
    <property type="entry name" value="DEAD"/>
    <property type="match status" value="1"/>
</dbReference>
<dbReference type="InterPro" id="IPR011545">
    <property type="entry name" value="DEAD/DEAH_box_helicase_dom"/>
</dbReference>
<dbReference type="Pfam" id="PF00271">
    <property type="entry name" value="Helicase_C"/>
    <property type="match status" value="1"/>
</dbReference>
<feature type="domain" description="Helicase C-terminal" evidence="13">
    <location>
        <begin position="248"/>
        <end position="414"/>
    </location>
</feature>
<dbReference type="PANTHER" id="PTHR47959:SF13">
    <property type="entry name" value="ATP-DEPENDENT RNA HELICASE RHLE"/>
    <property type="match status" value="1"/>
</dbReference>
<dbReference type="SMART" id="SM00490">
    <property type="entry name" value="HELICc"/>
    <property type="match status" value="1"/>
</dbReference>
<comment type="similarity">
    <text evidence="7 10">Belongs to the DEAD box helicase family.</text>
</comment>
<dbReference type="EC" id="3.6.4.13" evidence="1"/>
<dbReference type="FunFam" id="3.40.50.300:FF:000108">
    <property type="entry name" value="ATP-dependent RNA helicase RhlE"/>
    <property type="match status" value="1"/>
</dbReference>
<dbReference type="InterPro" id="IPR001650">
    <property type="entry name" value="Helicase_C-like"/>
</dbReference>
<dbReference type="PROSITE" id="PS51192">
    <property type="entry name" value="HELICASE_ATP_BIND_1"/>
    <property type="match status" value="1"/>
</dbReference>
<sequence>MLKKLKTIEEMSFKDLNLSENLMKAVADAGYENPTAVQAKSIPIVLSGKDLLAGAQTGTGKTAAFTLPILHMLSGKDTAEIKDKTYKNDRQERKFSTASALKSKPRCLVLVPTRELAVQVEESVKTYGKYLPLKSTSVFGGMSIVPQIKALRRNVDILVATPGRLLDHAGQKTVDLSGIEILVLDEADRMLDMGFIVDIKKIIALLPKQRQNLLFSATFSERIKSLSEFVLRNPAFVQGEKQNAASELVDQSVHMVSQKLKSHLLSHLIKHHKWEQVLIFTRTKNGANRLADKLAADGISATAIHGNKSQPARIKALNQFKDGSVTALVATDVASRGIDIDRLPYVVNFELPNAAEDYVHRIGRTGRAGVSGKAVSLVDREEMRFLKEIERFIKREIPRVAFDSFVPPANINIAASPDNAAVFHKNHNNYEGRFKGRTRTTQGKTPAKKNRFNICAETDGSEGSKNLFRSKNSSLKPLNSSRFGNSKKQNFSKNSFSKSAKVK</sequence>
<dbReference type="GO" id="GO:0003724">
    <property type="term" value="F:RNA helicase activity"/>
    <property type="evidence" value="ECO:0007669"/>
    <property type="project" value="UniProtKB-EC"/>
</dbReference>
<dbReference type="GO" id="GO:0005829">
    <property type="term" value="C:cytosol"/>
    <property type="evidence" value="ECO:0007669"/>
    <property type="project" value="TreeGrafter"/>
</dbReference>
<dbReference type="GO" id="GO:0003676">
    <property type="term" value="F:nucleic acid binding"/>
    <property type="evidence" value="ECO:0007669"/>
    <property type="project" value="InterPro"/>
</dbReference>
<dbReference type="SUPFAM" id="SSF52540">
    <property type="entry name" value="P-loop containing nucleoside triphosphate hydrolases"/>
    <property type="match status" value="1"/>
</dbReference>
<dbReference type="SMART" id="SM00487">
    <property type="entry name" value="DEXDc"/>
    <property type="match status" value="1"/>
</dbReference>
<dbReference type="InterPro" id="IPR014014">
    <property type="entry name" value="RNA_helicase_DEAD_Q_motif"/>
</dbReference>
<evidence type="ECO:0000313" key="16">
    <source>
        <dbReference type="Proteomes" id="UP000322454"/>
    </source>
</evidence>
<dbReference type="EMBL" id="SHMQ01000015">
    <property type="protein sequence ID" value="RZV38713.1"/>
    <property type="molecule type" value="Genomic_DNA"/>
</dbReference>
<dbReference type="PROSITE" id="PS51195">
    <property type="entry name" value="Q_MOTIF"/>
    <property type="match status" value="1"/>
</dbReference>
<feature type="domain" description="Helicase ATP-binding" evidence="12">
    <location>
        <begin position="42"/>
        <end position="237"/>
    </location>
</feature>
<evidence type="ECO:0000256" key="6">
    <source>
        <dbReference type="ARBA" id="ARBA00022840"/>
    </source>
</evidence>
<feature type="compositionally biased region" description="Low complexity" evidence="11">
    <location>
        <begin position="469"/>
        <end position="503"/>
    </location>
</feature>
<dbReference type="GO" id="GO:0016787">
    <property type="term" value="F:hydrolase activity"/>
    <property type="evidence" value="ECO:0007669"/>
    <property type="project" value="UniProtKB-KW"/>
</dbReference>
<dbReference type="CDD" id="cd00268">
    <property type="entry name" value="DEADc"/>
    <property type="match status" value="1"/>
</dbReference>
<dbReference type="InterPro" id="IPR050079">
    <property type="entry name" value="DEAD_box_RNA_helicase"/>
</dbReference>
<gene>
    <name evidence="15" type="ORF">EVJ48_06285</name>
</gene>
<dbReference type="FunFam" id="3.40.50.300:FF:000468">
    <property type="entry name" value="ATP-dependent RNA helicase RhlE"/>
    <property type="match status" value="1"/>
</dbReference>
<evidence type="ECO:0000256" key="9">
    <source>
        <dbReference type="PROSITE-ProRule" id="PRU00552"/>
    </source>
</evidence>
<evidence type="ECO:0000259" key="13">
    <source>
        <dbReference type="PROSITE" id="PS51194"/>
    </source>
</evidence>
<keyword evidence="3 10" id="KW-0547">Nucleotide-binding</keyword>
<reference evidence="15 16" key="1">
    <citation type="submission" date="2019-01" db="EMBL/GenBank/DDBJ databases">
        <title>Insights into ecological role of a new deltaproteobacterial order Candidatus Sinidesulfobacterales (Sva0485) by metagenomics and metatranscriptomics.</title>
        <authorList>
            <person name="Tan S."/>
            <person name="Liu J."/>
            <person name="Fang Y."/>
            <person name="Hedlund B."/>
            <person name="Lian Z.-H."/>
            <person name="Huang L.-Y."/>
            <person name="Li J.-T."/>
            <person name="Huang L.-N."/>
            <person name="Li W.-J."/>
            <person name="Jiang H.-C."/>
            <person name="Dong H.-L."/>
            <person name="Shu W.-S."/>
        </authorList>
    </citation>
    <scope>NUCLEOTIDE SEQUENCE [LARGE SCALE GENOMIC DNA]</scope>
    <source>
        <strain evidence="15">AP4</strain>
    </source>
</reference>
<evidence type="ECO:0000256" key="7">
    <source>
        <dbReference type="ARBA" id="ARBA00038437"/>
    </source>
</evidence>
<keyword evidence="5 10" id="KW-0347">Helicase</keyword>
<evidence type="ECO:0000259" key="12">
    <source>
        <dbReference type="PROSITE" id="PS51192"/>
    </source>
</evidence>
<dbReference type="PROSITE" id="PS51194">
    <property type="entry name" value="HELICASE_CTER"/>
    <property type="match status" value="1"/>
</dbReference>
<evidence type="ECO:0000256" key="3">
    <source>
        <dbReference type="ARBA" id="ARBA00022741"/>
    </source>
</evidence>
<organism evidence="15 16">
    <name type="scientific">Candidatus Acidulodesulfobacterium acidiphilum</name>
    <dbReference type="NCBI Taxonomy" id="2597224"/>
    <lineage>
        <taxon>Bacteria</taxon>
        <taxon>Deltaproteobacteria</taxon>
        <taxon>Candidatus Acidulodesulfobacterales</taxon>
        <taxon>Candidatus Acidulodesulfobacterium</taxon>
    </lineage>
</organism>
<evidence type="ECO:0000256" key="10">
    <source>
        <dbReference type="RuleBase" id="RU000492"/>
    </source>
</evidence>
<evidence type="ECO:0000256" key="4">
    <source>
        <dbReference type="ARBA" id="ARBA00022801"/>
    </source>
</evidence>
<evidence type="ECO:0000256" key="1">
    <source>
        <dbReference type="ARBA" id="ARBA00012552"/>
    </source>
</evidence>
<keyword evidence="4 10" id="KW-0378">Hydrolase</keyword>
<dbReference type="PANTHER" id="PTHR47959">
    <property type="entry name" value="ATP-DEPENDENT RNA HELICASE RHLE-RELATED"/>
    <property type="match status" value="1"/>
</dbReference>
<feature type="domain" description="DEAD-box RNA helicase Q" evidence="14">
    <location>
        <begin position="11"/>
        <end position="39"/>
    </location>
</feature>
<evidence type="ECO:0000256" key="2">
    <source>
        <dbReference type="ARBA" id="ARBA00022490"/>
    </source>
</evidence>
<dbReference type="Proteomes" id="UP000322454">
    <property type="component" value="Unassembled WGS sequence"/>
</dbReference>
<feature type="region of interest" description="Disordered" evidence="11">
    <location>
        <begin position="463"/>
        <end position="503"/>
    </location>
</feature>
<keyword evidence="2" id="KW-0963">Cytoplasm</keyword>
<evidence type="ECO:0000256" key="5">
    <source>
        <dbReference type="ARBA" id="ARBA00022806"/>
    </source>
</evidence>
<dbReference type="Gene3D" id="3.40.50.300">
    <property type="entry name" value="P-loop containing nucleotide triphosphate hydrolases"/>
    <property type="match status" value="2"/>
</dbReference>
<comment type="caution">
    <text evidence="15">The sequence shown here is derived from an EMBL/GenBank/DDBJ whole genome shotgun (WGS) entry which is preliminary data.</text>
</comment>
<proteinExistence type="inferred from homology"/>
<dbReference type="InterPro" id="IPR044742">
    <property type="entry name" value="DEAD/DEAH_RhlB"/>
</dbReference>
<name>A0A520XBX2_9DELT</name>
<dbReference type="PROSITE" id="PS00039">
    <property type="entry name" value="DEAD_ATP_HELICASE"/>
    <property type="match status" value="1"/>
</dbReference>
<dbReference type="InterPro" id="IPR014001">
    <property type="entry name" value="Helicase_ATP-bd"/>
</dbReference>
<keyword evidence="6 10" id="KW-0067">ATP-binding</keyword>
<evidence type="ECO:0000259" key="14">
    <source>
        <dbReference type="PROSITE" id="PS51195"/>
    </source>
</evidence>
<protein>
    <recommendedName>
        <fullName evidence="1">RNA helicase</fullName>
        <ecNumber evidence="1">3.6.4.13</ecNumber>
    </recommendedName>
</protein>
<evidence type="ECO:0000313" key="15">
    <source>
        <dbReference type="EMBL" id="RZV38713.1"/>
    </source>
</evidence>
<evidence type="ECO:0000256" key="11">
    <source>
        <dbReference type="SAM" id="MobiDB-lite"/>
    </source>
</evidence>
<evidence type="ECO:0000256" key="8">
    <source>
        <dbReference type="ARBA" id="ARBA00047984"/>
    </source>
</evidence>
<accession>A0A520XBX2</accession>
<feature type="short sequence motif" description="Q motif" evidence="9">
    <location>
        <begin position="11"/>
        <end position="39"/>
    </location>
</feature>
<dbReference type="GO" id="GO:0005524">
    <property type="term" value="F:ATP binding"/>
    <property type="evidence" value="ECO:0007669"/>
    <property type="project" value="UniProtKB-KW"/>
</dbReference>
<dbReference type="AlphaFoldDB" id="A0A520XBX2"/>
<comment type="catalytic activity">
    <reaction evidence="8">
        <text>ATP + H2O = ADP + phosphate + H(+)</text>
        <dbReference type="Rhea" id="RHEA:13065"/>
        <dbReference type="ChEBI" id="CHEBI:15377"/>
        <dbReference type="ChEBI" id="CHEBI:15378"/>
        <dbReference type="ChEBI" id="CHEBI:30616"/>
        <dbReference type="ChEBI" id="CHEBI:43474"/>
        <dbReference type="ChEBI" id="CHEBI:456216"/>
        <dbReference type="EC" id="3.6.4.13"/>
    </reaction>
</comment>
<dbReference type="CDD" id="cd18787">
    <property type="entry name" value="SF2_C_DEAD"/>
    <property type="match status" value="1"/>
</dbReference>
<dbReference type="InterPro" id="IPR000629">
    <property type="entry name" value="RNA-helicase_DEAD-box_CS"/>
</dbReference>